<organism evidence="1">
    <name type="scientific">Siphoviridae sp. cteHV32</name>
    <dbReference type="NCBI Taxonomy" id="2825588"/>
    <lineage>
        <taxon>Viruses</taxon>
        <taxon>Duplodnaviria</taxon>
        <taxon>Heunggongvirae</taxon>
        <taxon>Uroviricota</taxon>
        <taxon>Caudoviricetes</taxon>
    </lineage>
</organism>
<dbReference type="EMBL" id="BK015653">
    <property type="protein sequence ID" value="DAE18289.1"/>
    <property type="molecule type" value="Genomic_DNA"/>
</dbReference>
<reference evidence="1" key="1">
    <citation type="journal article" date="2021" name="Proc. Natl. Acad. Sci. U.S.A.">
        <title>A Catalog of Tens of Thousands of Viruses from Human Metagenomes Reveals Hidden Associations with Chronic Diseases.</title>
        <authorList>
            <person name="Tisza M.J."/>
            <person name="Buck C.B."/>
        </authorList>
    </citation>
    <scope>NUCLEOTIDE SEQUENCE</scope>
    <source>
        <strain evidence="1">CteHV32</strain>
    </source>
</reference>
<sequence length="178" mass="20364">MSYYTMSNKELSQLIRKTLKENGFTSKDVSIRVRAALYDTSVNITVKNPLVRLSEVEKIAKKFSEVDYDEHSGEILAGCNVYVHCQYEYGIFKDAAADLLPVAEMVLSNKKKYSGHAIADNKEKSVHIIHYQGVQWALAEFEKDKNAAYKYKPTYWINSAMDLAIAMWRFKNLGTIYA</sequence>
<protein>
    <submittedName>
        <fullName evidence="1">Large polyvalent protein associated domain 29</fullName>
    </submittedName>
</protein>
<accession>A0A8S5QHM4</accession>
<proteinExistence type="predicted"/>
<evidence type="ECO:0000313" key="1">
    <source>
        <dbReference type="EMBL" id="DAE18289.1"/>
    </source>
</evidence>
<name>A0A8S5QHM4_9CAUD</name>